<organism evidence="2 3">
    <name type="scientific">Phreatobacter aquaticus</name>
    <dbReference type="NCBI Taxonomy" id="2570229"/>
    <lineage>
        <taxon>Bacteria</taxon>
        <taxon>Pseudomonadati</taxon>
        <taxon>Pseudomonadota</taxon>
        <taxon>Alphaproteobacteria</taxon>
        <taxon>Hyphomicrobiales</taxon>
        <taxon>Phreatobacteraceae</taxon>
        <taxon>Phreatobacter</taxon>
    </lineage>
</organism>
<feature type="region of interest" description="Disordered" evidence="1">
    <location>
        <begin position="74"/>
        <end position="96"/>
    </location>
</feature>
<sequence length="96" mass="10602">MSSGPHRDDDRHANAGLNFQPIDLGPLLQAAQVAIGQFLAPLIAGREESAQIMRKHILRSEAELLRGLLAVVEKEEQKAETTTAARDRRPQRVPVE</sequence>
<accession>A0A4D7QG57</accession>
<gene>
    <name evidence="2" type="ORF">E8L99_00475</name>
</gene>
<reference evidence="2 3" key="1">
    <citation type="submission" date="2019-04" db="EMBL/GenBank/DDBJ databases">
        <title>Phreatobacter aquaticus sp. nov.</title>
        <authorList>
            <person name="Choi A."/>
            <person name="Baek K."/>
        </authorList>
    </citation>
    <scope>NUCLEOTIDE SEQUENCE [LARGE SCALE GENOMIC DNA]</scope>
    <source>
        <strain evidence="2 3">NMCR1094</strain>
    </source>
</reference>
<evidence type="ECO:0000313" key="3">
    <source>
        <dbReference type="Proteomes" id="UP000298588"/>
    </source>
</evidence>
<dbReference type="RefSeq" id="WP_137097713.1">
    <property type="nucleotide sequence ID" value="NZ_CP039865.1"/>
</dbReference>
<name>A0A4D7QG57_9HYPH</name>
<dbReference type="Proteomes" id="UP000298588">
    <property type="component" value="Chromosome"/>
</dbReference>
<evidence type="ECO:0000256" key="1">
    <source>
        <dbReference type="SAM" id="MobiDB-lite"/>
    </source>
</evidence>
<dbReference type="AlphaFoldDB" id="A0A4D7QG57"/>
<dbReference type="KEGG" id="paqt:E8L99_00475"/>
<evidence type="ECO:0000313" key="2">
    <source>
        <dbReference type="EMBL" id="QCK84377.1"/>
    </source>
</evidence>
<proteinExistence type="predicted"/>
<dbReference type="OrthoDB" id="8481421at2"/>
<protein>
    <submittedName>
        <fullName evidence="2">Uncharacterized protein</fullName>
    </submittedName>
</protein>
<keyword evidence="3" id="KW-1185">Reference proteome</keyword>
<dbReference type="EMBL" id="CP039865">
    <property type="protein sequence ID" value="QCK84377.1"/>
    <property type="molecule type" value="Genomic_DNA"/>
</dbReference>